<dbReference type="PANTHER" id="PTHR45527:SF1">
    <property type="entry name" value="FATTY ACID SYNTHASE"/>
    <property type="match status" value="1"/>
</dbReference>
<dbReference type="InterPro" id="IPR020845">
    <property type="entry name" value="AMP-binding_CS"/>
</dbReference>
<name>A0ABT0LJZ8_9GAMM</name>
<feature type="non-terminal residue" evidence="2">
    <location>
        <position position="1"/>
    </location>
</feature>
<dbReference type="EMBL" id="JAKIKS010000303">
    <property type="protein sequence ID" value="MCL1128021.1"/>
    <property type="molecule type" value="Genomic_DNA"/>
</dbReference>
<comment type="caution">
    <text evidence="2">The sequence shown here is derived from an EMBL/GenBank/DDBJ whole genome shotgun (WGS) entry which is preliminary data.</text>
</comment>
<accession>A0ABT0LJZ8</accession>
<proteinExistence type="predicted"/>
<dbReference type="PROSITE" id="PS00455">
    <property type="entry name" value="AMP_BINDING"/>
    <property type="match status" value="1"/>
</dbReference>
<dbReference type="NCBIfam" id="TIGR01733">
    <property type="entry name" value="AA-adenyl-dom"/>
    <property type="match status" value="1"/>
</dbReference>
<dbReference type="InterPro" id="IPR000873">
    <property type="entry name" value="AMP-dep_synth/lig_dom"/>
</dbReference>
<feature type="non-terminal residue" evidence="2">
    <location>
        <position position="498"/>
    </location>
</feature>
<keyword evidence="3" id="KW-1185">Reference proteome</keyword>
<dbReference type="Gene3D" id="2.30.38.10">
    <property type="entry name" value="Luciferase, Domain 3"/>
    <property type="match status" value="1"/>
</dbReference>
<sequence>NIALVFEGSELTYDELNQRANQLAHHIRSQYQELHQTSLKPDTLIALYLDRSLEMVISILAVLKAGGAYVPIAPEYPQARTVFMLEDTTAPFIITQSHYEAQLTEWFSAVELDCTVLPVNGESISNNDAGDENSTNENSLAAYPVDNLISVNQSSDLAYVIYTSGTTGQPKGVMIEHKSVINLTVAQREKFKVDGKQRALFYAAYVFDASVFELFVSLSGGHSIFICSHEERLNVDLLLALIHKQAINIATLPPILMNERNVHQFYSLDTLVLAGESPSLALLSDLSQHCHVFNAYGPTEGTVCATAHLYQEGDLATNIGHGMANYRLYPLNRAYSLSPIGTLGELCIGGAGLARGYLNRPELTTERFIHNPFASEDDIERGYTRLYQTGDLVRYLSDGNLAYLGRNDEQVKIRGHRIELGEIEAALVSLEGIQQAVVIDRPRVDSQGKYLAAYLTCATTDDEVDVFEQDKLDVDDIRSQLSERLPDYMLPLTFTVID</sequence>
<dbReference type="Pfam" id="PF00501">
    <property type="entry name" value="AMP-binding"/>
    <property type="match status" value="1"/>
</dbReference>
<reference evidence="2 3" key="1">
    <citation type="submission" date="2022-01" db="EMBL/GenBank/DDBJ databases">
        <title>Whole genome-based taxonomy of the Shewanellaceae.</title>
        <authorList>
            <person name="Martin-Rodriguez A.J."/>
        </authorList>
    </citation>
    <scope>NUCLEOTIDE SEQUENCE [LARGE SCALE GENOMIC DNA]</scope>
    <source>
        <strain evidence="2 3">DSM 17177</strain>
    </source>
</reference>
<dbReference type="PANTHER" id="PTHR45527">
    <property type="entry name" value="NONRIBOSOMAL PEPTIDE SYNTHETASE"/>
    <property type="match status" value="1"/>
</dbReference>
<dbReference type="CDD" id="cd05930">
    <property type="entry name" value="A_NRPS"/>
    <property type="match status" value="1"/>
</dbReference>
<dbReference type="RefSeq" id="WP_248943442.1">
    <property type="nucleotide sequence ID" value="NZ_JAKIKS010000303.1"/>
</dbReference>
<evidence type="ECO:0000313" key="3">
    <source>
        <dbReference type="Proteomes" id="UP001203423"/>
    </source>
</evidence>
<evidence type="ECO:0000259" key="1">
    <source>
        <dbReference type="Pfam" id="PF00501"/>
    </source>
</evidence>
<dbReference type="SUPFAM" id="SSF56801">
    <property type="entry name" value="Acetyl-CoA synthetase-like"/>
    <property type="match status" value="1"/>
</dbReference>
<gene>
    <name evidence="2" type="ORF">L2764_27150</name>
</gene>
<organism evidence="2 3">
    <name type="scientific">Shewanella surugensis</name>
    <dbReference type="NCBI Taxonomy" id="212020"/>
    <lineage>
        <taxon>Bacteria</taxon>
        <taxon>Pseudomonadati</taxon>
        <taxon>Pseudomonadota</taxon>
        <taxon>Gammaproteobacteria</taxon>
        <taxon>Alteromonadales</taxon>
        <taxon>Shewanellaceae</taxon>
        <taxon>Shewanella</taxon>
    </lineage>
</organism>
<feature type="domain" description="AMP-dependent synthetase/ligase" evidence="1">
    <location>
        <begin position="2"/>
        <end position="358"/>
    </location>
</feature>
<dbReference type="Gene3D" id="3.40.50.980">
    <property type="match status" value="2"/>
</dbReference>
<dbReference type="Proteomes" id="UP001203423">
    <property type="component" value="Unassembled WGS sequence"/>
</dbReference>
<dbReference type="Gene3D" id="3.30.300.30">
    <property type="match status" value="1"/>
</dbReference>
<dbReference type="InterPro" id="IPR045851">
    <property type="entry name" value="AMP-bd_C_sf"/>
</dbReference>
<dbReference type="InterPro" id="IPR010071">
    <property type="entry name" value="AA_adenyl_dom"/>
</dbReference>
<evidence type="ECO:0000313" key="2">
    <source>
        <dbReference type="EMBL" id="MCL1128021.1"/>
    </source>
</evidence>
<dbReference type="InterPro" id="IPR020459">
    <property type="entry name" value="AMP-binding"/>
</dbReference>
<protein>
    <submittedName>
        <fullName evidence="2">Amino acid adenylation domain-containing protein</fullName>
    </submittedName>
</protein>
<dbReference type="PRINTS" id="PR00154">
    <property type="entry name" value="AMPBINDING"/>
</dbReference>